<reference evidence="2" key="1">
    <citation type="journal article" date="2019" name="Int. J. Syst. Evol. Microbiol.">
        <title>The Global Catalogue of Microorganisms (GCM) 10K type strain sequencing project: providing services to taxonomists for standard genome sequencing and annotation.</title>
        <authorList>
            <consortium name="The Broad Institute Genomics Platform"/>
            <consortium name="The Broad Institute Genome Sequencing Center for Infectious Disease"/>
            <person name="Wu L."/>
            <person name="Ma J."/>
        </authorList>
    </citation>
    <scope>NUCLEOTIDE SEQUENCE [LARGE SCALE GENOMIC DNA]</scope>
    <source>
        <strain evidence="2">JCM 17440</strain>
    </source>
</reference>
<dbReference type="EMBL" id="BAABAS010000018">
    <property type="protein sequence ID" value="GAA4237544.1"/>
    <property type="molecule type" value="Genomic_DNA"/>
</dbReference>
<keyword evidence="2" id="KW-1185">Reference proteome</keyword>
<gene>
    <name evidence="1" type="ORF">GCM10022254_49870</name>
</gene>
<accession>A0ABP8CCC7</accession>
<proteinExistence type="predicted"/>
<dbReference type="RefSeq" id="WP_344900690.1">
    <property type="nucleotide sequence ID" value="NZ_BAABAS010000018.1"/>
</dbReference>
<comment type="caution">
    <text evidence="1">The sequence shown here is derived from an EMBL/GenBank/DDBJ whole genome shotgun (WGS) entry which is preliminary data.</text>
</comment>
<organism evidence="1 2">
    <name type="scientific">Actinomadura meridiana</name>
    <dbReference type="NCBI Taxonomy" id="559626"/>
    <lineage>
        <taxon>Bacteria</taxon>
        <taxon>Bacillati</taxon>
        <taxon>Actinomycetota</taxon>
        <taxon>Actinomycetes</taxon>
        <taxon>Streptosporangiales</taxon>
        <taxon>Thermomonosporaceae</taxon>
        <taxon>Actinomadura</taxon>
    </lineage>
</organism>
<name>A0ABP8CCC7_9ACTN</name>
<evidence type="ECO:0000313" key="2">
    <source>
        <dbReference type="Proteomes" id="UP001501710"/>
    </source>
</evidence>
<protein>
    <submittedName>
        <fullName evidence="1">Uncharacterized protein</fullName>
    </submittedName>
</protein>
<dbReference type="Proteomes" id="UP001501710">
    <property type="component" value="Unassembled WGS sequence"/>
</dbReference>
<sequence length="75" mass="8422">MIVIAFVALVLVGVLTGFVYLWDFSRASRCDALFLPASDRRARRARRVTGMYVRDTTRDQEFVPLADDRGGALAE</sequence>
<evidence type="ECO:0000313" key="1">
    <source>
        <dbReference type="EMBL" id="GAA4237544.1"/>
    </source>
</evidence>